<dbReference type="PROSITE" id="PS50949">
    <property type="entry name" value="HTH_GNTR"/>
    <property type="match status" value="1"/>
</dbReference>
<evidence type="ECO:0000256" key="3">
    <source>
        <dbReference type="ARBA" id="ARBA00023163"/>
    </source>
</evidence>
<dbReference type="SUPFAM" id="SSF46785">
    <property type="entry name" value="Winged helix' DNA-binding domain"/>
    <property type="match status" value="1"/>
</dbReference>
<dbReference type="EMBL" id="NVUS01000034">
    <property type="protein sequence ID" value="PCI97073.1"/>
    <property type="molecule type" value="Genomic_DNA"/>
</dbReference>
<keyword evidence="2" id="KW-0238">DNA-binding</keyword>
<name>A0A2A4YQK5_9PROT</name>
<evidence type="ECO:0000313" key="5">
    <source>
        <dbReference type="EMBL" id="PCI97073.1"/>
    </source>
</evidence>
<dbReference type="Pfam" id="PF00392">
    <property type="entry name" value="GntR"/>
    <property type="match status" value="1"/>
</dbReference>
<evidence type="ECO:0000256" key="1">
    <source>
        <dbReference type="ARBA" id="ARBA00023015"/>
    </source>
</evidence>
<dbReference type="CDD" id="cd07377">
    <property type="entry name" value="WHTH_GntR"/>
    <property type="match status" value="1"/>
</dbReference>
<evidence type="ECO:0000256" key="2">
    <source>
        <dbReference type="ARBA" id="ARBA00023125"/>
    </source>
</evidence>
<comment type="caution">
    <text evidence="5">The sequence shown here is derived from an EMBL/GenBank/DDBJ whole genome shotgun (WGS) entry which is preliminary data.</text>
</comment>
<dbReference type="GO" id="GO:0003677">
    <property type="term" value="F:DNA binding"/>
    <property type="evidence" value="ECO:0007669"/>
    <property type="project" value="UniProtKB-KW"/>
</dbReference>
<accession>A0A2A4YQK5</accession>
<keyword evidence="3" id="KW-0804">Transcription</keyword>
<proteinExistence type="predicted"/>
<dbReference type="AlphaFoldDB" id="A0A2A4YQK5"/>
<dbReference type="GO" id="GO:0003700">
    <property type="term" value="F:DNA-binding transcription factor activity"/>
    <property type="evidence" value="ECO:0007669"/>
    <property type="project" value="InterPro"/>
</dbReference>
<dbReference type="Gene3D" id="1.10.10.10">
    <property type="entry name" value="Winged helix-like DNA-binding domain superfamily/Winged helix DNA-binding domain"/>
    <property type="match status" value="1"/>
</dbReference>
<reference key="1">
    <citation type="submission" date="2017-08" db="EMBL/GenBank/DDBJ databases">
        <title>A dynamic microbial community with high functional redundancy inhabits the cold, oxic subseafloor aquifer.</title>
        <authorList>
            <person name="Tully B.J."/>
            <person name="Wheat C.G."/>
            <person name="Glazer B.T."/>
            <person name="Huber J.A."/>
        </authorList>
    </citation>
    <scope>NUCLEOTIDE SEQUENCE [LARGE SCALE GENOMIC DNA]</scope>
</reference>
<sequence>MYQQIMEQIVQRIAVGDWPPNTALPSIRQLATEVKVSIITIKRAYLELEREGVIVTQQGKGSWVSDTMNMQQLQQEELALHLEQIGKLAKSMSISEDKLFEMLRKYI</sequence>
<protein>
    <submittedName>
        <fullName evidence="5">GntR family transcriptional regulator</fullName>
    </submittedName>
</protein>
<gene>
    <name evidence="5" type="ORF">COB13_16475</name>
</gene>
<dbReference type="InterPro" id="IPR036388">
    <property type="entry name" value="WH-like_DNA-bd_sf"/>
</dbReference>
<evidence type="ECO:0000259" key="4">
    <source>
        <dbReference type="PROSITE" id="PS50949"/>
    </source>
</evidence>
<dbReference type="PANTHER" id="PTHR38445">
    <property type="entry name" value="HTH-TYPE TRANSCRIPTIONAL REPRESSOR YTRA"/>
    <property type="match status" value="1"/>
</dbReference>
<organism evidence="5">
    <name type="scientific">OCS116 cluster bacterium</name>
    <dbReference type="NCBI Taxonomy" id="2030921"/>
    <lineage>
        <taxon>Bacteria</taxon>
        <taxon>Pseudomonadati</taxon>
        <taxon>Pseudomonadota</taxon>
        <taxon>Alphaproteobacteria</taxon>
        <taxon>OCS116 cluster</taxon>
    </lineage>
</organism>
<dbReference type="SMART" id="SM00345">
    <property type="entry name" value="HTH_GNTR"/>
    <property type="match status" value="1"/>
</dbReference>
<dbReference type="PANTHER" id="PTHR38445:SF12">
    <property type="entry name" value="GNTR-FAMILY TRANSCRIPTIONAL REGULATOR"/>
    <property type="match status" value="1"/>
</dbReference>
<dbReference type="InterPro" id="IPR000524">
    <property type="entry name" value="Tscrpt_reg_HTH_GntR"/>
</dbReference>
<dbReference type="InterPro" id="IPR036390">
    <property type="entry name" value="WH_DNA-bd_sf"/>
</dbReference>
<reference evidence="5" key="2">
    <citation type="journal article" date="2018" name="ISME J.">
        <title>A dynamic microbial community with high functional redundancy inhabits the cold, oxic subseafloor aquifer.</title>
        <authorList>
            <person name="Tully B.J."/>
            <person name="Wheat C.G."/>
            <person name="Glazer B.T."/>
            <person name="Huber J.A."/>
        </authorList>
    </citation>
    <scope>NUCLEOTIDE SEQUENCE</scope>
    <source>
        <strain evidence="5">NORP83</strain>
    </source>
</reference>
<feature type="domain" description="HTH gntR-type" evidence="4">
    <location>
        <begin position="1"/>
        <end position="67"/>
    </location>
</feature>
<keyword evidence="1" id="KW-0805">Transcription regulation</keyword>